<keyword evidence="1" id="KW-0472">Membrane</keyword>
<evidence type="ECO:0000313" key="4">
    <source>
        <dbReference type="Proteomes" id="UP001324993"/>
    </source>
</evidence>
<evidence type="ECO:0000313" key="3">
    <source>
        <dbReference type="EMBL" id="WPJ96701.1"/>
    </source>
</evidence>
<dbReference type="SUPFAM" id="SSF49899">
    <property type="entry name" value="Concanavalin A-like lectins/glucanases"/>
    <property type="match status" value="1"/>
</dbReference>
<dbReference type="NCBIfam" id="TIGR02595">
    <property type="entry name" value="PEP_CTERM"/>
    <property type="match status" value="1"/>
</dbReference>
<feature type="signal peptide" evidence="2">
    <location>
        <begin position="1"/>
        <end position="29"/>
    </location>
</feature>
<dbReference type="Gene3D" id="2.60.120.200">
    <property type="match status" value="1"/>
</dbReference>
<reference evidence="3 4" key="1">
    <citation type="submission" date="2023-11" db="EMBL/GenBank/DDBJ databases">
        <title>Coraliomargarita sp. nov., isolated from marine algae.</title>
        <authorList>
            <person name="Lee J.K."/>
            <person name="Baek J.H."/>
            <person name="Kim J.M."/>
            <person name="Choi D.G."/>
            <person name="Jeon C.O."/>
        </authorList>
    </citation>
    <scope>NUCLEOTIDE SEQUENCE [LARGE SCALE GENOMIC DNA]</scope>
    <source>
        <strain evidence="3 4">J2-16</strain>
    </source>
</reference>
<dbReference type="InterPro" id="IPR013424">
    <property type="entry name" value="Ice-binding_C"/>
</dbReference>
<dbReference type="Proteomes" id="UP001324993">
    <property type="component" value="Chromosome"/>
</dbReference>
<keyword evidence="1" id="KW-0812">Transmembrane</keyword>
<name>A0ABZ0RKH2_9BACT</name>
<sequence>MKILQKNTIQSTTFTAILAGCFFSSIAHADAISGASGLEAMQQLDANLVNQYTFAATATDDKEGSNNLTTTGSVSFADETATLPGSGNYLTGMSVSITTGNSYTLEFLMRPSEASSSEAHIFSGNNNDRFYVYQDGSDLKARFGNGSSIETLSSISTDSAYYVAINIVYTDPTLGSGDDAKYTIDAWVGNQSTGTISQALTGAEFDSDDSIDGFVSGLKIGAFVYNANSPWSGDLDSVAWYDDALTSTEIQNHFSAIPEPGSYALLLSGVASLFVFGARKQRMK</sequence>
<dbReference type="PROSITE" id="PS51257">
    <property type="entry name" value="PROKAR_LIPOPROTEIN"/>
    <property type="match status" value="1"/>
</dbReference>
<dbReference type="RefSeq" id="WP_319833558.1">
    <property type="nucleotide sequence ID" value="NZ_CP138858.1"/>
</dbReference>
<feature type="transmembrane region" description="Helical" evidence="1">
    <location>
        <begin position="261"/>
        <end position="278"/>
    </location>
</feature>
<evidence type="ECO:0000256" key="2">
    <source>
        <dbReference type="SAM" id="SignalP"/>
    </source>
</evidence>
<feature type="chain" id="PRO_5046645272" evidence="2">
    <location>
        <begin position="30"/>
        <end position="284"/>
    </location>
</feature>
<keyword evidence="4" id="KW-1185">Reference proteome</keyword>
<gene>
    <name evidence="3" type="ORF">SH580_03155</name>
</gene>
<evidence type="ECO:0000256" key="1">
    <source>
        <dbReference type="SAM" id="Phobius"/>
    </source>
</evidence>
<keyword evidence="2" id="KW-0732">Signal</keyword>
<protein>
    <submittedName>
        <fullName evidence="3">LamG-like jellyroll fold domain-containing protein</fullName>
    </submittedName>
</protein>
<organism evidence="3 4">
    <name type="scientific">Coraliomargarita algicola</name>
    <dbReference type="NCBI Taxonomy" id="3092156"/>
    <lineage>
        <taxon>Bacteria</taxon>
        <taxon>Pseudomonadati</taxon>
        <taxon>Verrucomicrobiota</taxon>
        <taxon>Opitutia</taxon>
        <taxon>Puniceicoccales</taxon>
        <taxon>Coraliomargaritaceae</taxon>
        <taxon>Coraliomargarita</taxon>
    </lineage>
</organism>
<accession>A0ABZ0RKH2</accession>
<keyword evidence="1" id="KW-1133">Transmembrane helix</keyword>
<dbReference type="InterPro" id="IPR013320">
    <property type="entry name" value="ConA-like_dom_sf"/>
</dbReference>
<dbReference type="EMBL" id="CP138858">
    <property type="protein sequence ID" value="WPJ96701.1"/>
    <property type="molecule type" value="Genomic_DNA"/>
</dbReference>
<proteinExistence type="predicted"/>